<evidence type="ECO:0000259" key="3">
    <source>
        <dbReference type="PROSITE" id="PS51186"/>
    </source>
</evidence>
<dbReference type="Gene3D" id="3.40.630.30">
    <property type="match status" value="1"/>
</dbReference>
<dbReference type="SUPFAM" id="SSF55729">
    <property type="entry name" value="Acyl-CoA N-acyltransferases (Nat)"/>
    <property type="match status" value="1"/>
</dbReference>
<dbReference type="EMBL" id="OX458333">
    <property type="protein sequence ID" value="CAI8844965.1"/>
    <property type="molecule type" value="Genomic_DNA"/>
</dbReference>
<dbReference type="InterPro" id="IPR050832">
    <property type="entry name" value="Bact_Acetyltransf"/>
</dbReference>
<sequence length="148" mass="16456">MNLRIATEEDVSQLARLLEILFSQEEEFTPDAALQEAGLRAIIADPRIGEILLAEEDGRIIGMVSLLYTVSTALGAKVALLEDMIVDPSRRDEGIGSKLLDHALRISRERGCARITLLTDASNVDAHRFYERFGFAKSTMIPMRLALR</sequence>
<dbReference type="Pfam" id="PF00583">
    <property type="entry name" value="Acetyltransf_1"/>
    <property type="match status" value="1"/>
</dbReference>
<protein>
    <submittedName>
        <fullName evidence="4">Diamine N-acetyltransferase</fullName>
        <ecNumber evidence="4">2.3.1.57</ecNumber>
    </submittedName>
</protein>
<dbReference type="PROSITE" id="PS51186">
    <property type="entry name" value="GNAT"/>
    <property type="match status" value="1"/>
</dbReference>
<feature type="domain" description="N-acetyltransferase" evidence="3">
    <location>
        <begin position="1"/>
        <end position="148"/>
    </location>
</feature>
<dbReference type="GO" id="GO:0004145">
    <property type="term" value="F:diamine N-acetyltransferase activity"/>
    <property type="evidence" value="ECO:0007669"/>
    <property type="project" value="UniProtKB-EC"/>
</dbReference>
<evidence type="ECO:0000313" key="5">
    <source>
        <dbReference type="Proteomes" id="UP001162030"/>
    </source>
</evidence>
<organism evidence="4 5">
    <name type="scientific">Methylocaldum szegediense</name>
    <dbReference type="NCBI Taxonomy" id="73780"/>
    <lineage>
        <taxon>Bacteria</taxon>
        <taxon>Pseudomonadati</taxon>
        <taxon>Pseudomonadota</taxon>
        <taxon>Gammaproteobacteria</taxon>
        <taxon>Methylococcales</taxon>
        <taxon>Methylococcaceae</taxon>
        <taxon>Methylocaldum</taxon>
    </lineage>
</organism>
<dbReference type="RefSeq" id="WP_026611632.1">
    <property type="nucleotide sequence ID" value="NZ_OX458333.1"/>
</dbReference>
<dbReference type="CDD" id="cd04301">
    <property type="entry name" value="NAT_SF"/>
    <property type="match status" value="1"/>
</dbReference>
<dbReference type="InterPro" id="IPR016181">
    <property type="entry name" value="Acyl_CoA_acyltransferase"/>
</dbReference>
<evidence type="ECO:0000313" key="4">
    <source>
        <dbReference type="EMBL" id="CAI8844965.1"/>
    </source>
</evidence>
<dbReference type="PANTHER" id="PTHR43877:SF1">
    <property type="entry name" value="ACETYLTRANSFERASE"/>
    <property type="match status" value="1"/>
</dbReference>
<dbReference type="InterPro" id="IPR000182">
    <property type="entry name" value="GNAT_dom"/>
</dbReference>
<dbReference type="PANTHER" id="PTHR43877">
    <property type="entry name" value="AMINOALKYLPHOSPHONATE N-ACETYLTRANSFERASE-RELATED-RELATED"/>
    <property type="match status" value="1"/>
</dbReference>
<evidence type="ECO:0000256" key="1">
    <source>
        <dbReference type="ARBA" id="ARBA00022679"/>
    </source>
</evidence>
<keyword evidence="5" id="KW-1185">Reference proteome</keyword>
<gene>
    <name evidence="4" type="ORF">MSZNOR_2400</name>
</gene>
<dbReference type="Proteomes" id="UP001162030">
    <property type="component" value="Chromosome"/>
</dbReference>
<accession>A0ABN8X311</accession>
<name>A0ABN8X311_9GAMM</name>
<reference evidence="4 5" key="1">
    <citation type="submission" date="2023-03" db="EMBL/GenBank/DDBJ databases">
        <authorList>
            <person name="Pearce D."/>
        </authorList>
    </citation>
    <scope>NUCLEOTIDE SEQUENCE [LARGE SCALE GENOMIC DNA]</scope>
    <source>
        <strain evidence="4">Msz</strain>
    </source>
</reference>
<keyword evidence="1 4" id="KW-0808">Transferase</keyword>
<dbReference type="EC" id="2.3.1.57" evidence="4"/>
<keyword evidence="2 4" id="KW-0012">Acyltransferase</keyword>
<proteinExistence type="predicted"/>
<evidence type="ECO:0000256" key="2">
    <source>
        <dbReference type="ARBA" id="ARBA00023315"/>
    </source>
</evidence>